<comment type="caution">
    <text evidence="1">The sequence shown here is derived from an EMBL/GenBank/DDBJ whole genome shotgun (WGS) entry which is preliminary data.</text>
</comment>
<dbReference type="EMBL" id="JAVDWR010000008">
    <property type="protein sequence ID" value="MDR7121688.1"/>
    <property type="molecule type" value="Genomic_DNA"/>
</dbReference>
<dbReference type="Proteomes" id="UP001257909">
    <property type="component" value="Unassembled WGS sequence"/>
</dbReference>
<name>A0ABU1W1V1_9GAMM</name>
<protein>
    <recommendedName>
        <fullName evidence="3">Phage integrase family protein</fullName>
    </recommendedName>
</protein>
<gene>
    <name evidence="1" type="ORF">J2W69_002645</name>
</gene>
<evidence type="ECO:0000313" key="2">
    <source>
        <dbReference type="Proteomes" id="UP001257909"/>
    </source>
</evidence>
<evidence type="ECO:0008006" key="3">
    <source>
        <dbReference type="Google" id="ProtNLM"/>
    </source>
</evidence>
<sequence length="926" mass="105497">MPIATYAAQLLTNTTLSKLMQNKLAQLSPLDNPALTDNVWRFQYSKHIITVDFTLFEQPSVQFAETVTTRFDGHYIPLNLIEFAKLIWLDVTFETKVRKTSYYQIIDKLALLFHYLHVKQLDQLDALHVEEFYGLCLTHNVTKEGVKKRLSAPAYITRFDPLTLKKFQQILNRYGVTNVVSGISEKKALSALNETCLSIMDMTRLDYKAGNSFNYLGLDVGKHYIDHCLLLFEKHCPYISAFRHTYKALFDAQQGNENLKICKNSTTLILGKVLCGQSVKAIRESLGSSKPAEIKIIAIESFVHQHFFEAFTSTERIVNAFKLDTINRIAKECQLPERYDAQEFIRSLLFVDVFGKHGKSKQAIWQEYQATLCKTALPDEAAALSVTLPEFESITANILSELRTQMPSDIQGIRAFLRSQSNALPNQLDKRPLNGIEYFKKIASLIEDAGATGFVGLTGWRASEYGFSMSNIDVDINPDPLDNQYTPWRFHVRWKVPKTSSNTPLPREITLGSYILAAQLAHLNLADKTDPAIYQATTATQKEDSAPEIQKAMPNCWANFVNHYSVFKDIEAWKYLKDKVSLTKKDETALNTLESTYRFDEAPMRAIIKMKNDLNDALPRVLMAQEPDPRKTFGIRLRAYIDGNTPSDITALFDKHLSEETKNKLKSGEVELDKAGVRFVRSEFLGDAVYATPHAFRHIFAEAVLRRYRGDVGRFIRSHFKHLDERFFMAYLRDKEYRVIQQIATRHVINSVVRLHMDSIQDEHREYAGGVDRFLSKAVAITHVYSDEEQKEKLAQAAVKRVLAIKSNPWASCLLRDGTQQNAKCSVNGEPQRQNAQPRLCLGCLNADIAEGNFNGIVVYTMQDVAACRNPDLPWFIKESNYHTVTLALKRVEELRHNSNNPIYDKFISRLKETLLIADAQRGHAA</sequence>
<reference evidence="1 2" key="1">
    <citation type="submission" date="2023-07" db="EMBL/GenBank/DDBJ databases">
        <title>Sorghum-associated microbial communities from plants grown in Nebraska, USA.</title>
        <authorList>
            <person name="Schachtman D."/>
        </authorList>
    </citation>
    <scope>NUCLEOTIDE SEQUENCE [LARGE SCALE GENOMIC DNA]</scope>
    <source>
        <strain evidence="1 2">4138</strain>
    </source>
</reference>
<dbReference type="RefSeq" id="WP_310279209.1">
    <property type="nucleotide sequence ID" value="NZ_JAVDWR010000008.1"/>
</dbReference>
<keyword evidence="2" id="KW-1185">Reference proteome</keyword>
<proteinExistence type="predicted"/>
<organism evidence="1 2">
    <name type="scientific">Rheinheimera soli</name>
    <dbReference type="NCBI Taxonomy" id="443616"/>
    <lineage>
        <taxon>Bacteria</taxon>
        <taxon>Pseudomonadati</taxon>
        <taxon>Pseudomonadota</taxon>
        <taxon>Gammaproteobacteria</taxon>
        <taxon>Chromatiales</taxon>
        <taxon>Chromatiaceae</taxon>
        <taxon>Rheinheimera</taxon>
    </lineage>
</organism>
<accession>A0ABU1W1V1</accession>
<evidence type="ECO:0000313" key="1">
    <source>
        <dbReference type="EMBL" id="MDR7121688.1"/>
    </source>
</evidence>